<comment type="caution">
    <text evidence="1">The sequence shown here is derived from an EMBL/GenBank/DDBJ whole genome shotgun (WGS) entry which is preliminary data.</text>
</comment>
<reference evidence="1 2" key="1">
    <citation type="submission" date="2010-12" db="EMBL/GenBank/DDBJ databases">
        <authorList>
            <person name="Muzny D."/>
            <person name="Qin X."/>
            <person name="Buhay C."/>
            <person name="Dugan-Rocha S."/>
            <person name="Ding Y."/>
            <person name="Chen G."/>
            <person name="Hawes A."/>
            <person name="Holder M."/>
            <person name="Jhangiani S."/>
            <person name="Johnson A."/>
            <person name="Khan Z."/>
            <person name="Li Z."/>
            <person name="Liu W."/>
            <person name="Liu X."/>
            <person name="Perez L."/>
            <person name="Shen H."/>
            <person name="Wang Q."/>
            <person name="Watt J."/>
            <person name="Xi L."/>
            <person name="Xin Y."/>
            <person name="Zhou J."/>
            <person name="Deng J."/>
            <person name="Jiang H."/>
            <person name="Liu Y."/>
            <person name="Qu J."/>
            <person name="Song X.-Z."/>
            <person name="Zhang L."/>
            <person name="Villasana D."/>
            <person name="Johnson A."/>
            <person name="Liu J."/>
            <person name="Liyanage D."/>
            <person name="Lorensuhewa L."/>
            <person name="Robinson T."/>
            <person name="Song A."/>
            <person name="Song B.-B."/>
            <person name="Dinh H."/>
            <person name="Thornton R."/>
            <person name="Coyle M."/>
            <person name="Francisco L."/>
            <person name="Jackson L."/>
            <person name="Javaid M."/>
            <person name="Korchina V."/>
            <person name="Kovar C."/>
            <person name="Mata R."/>
            <person name="Mathew T."/>
            <person name="Ngo R."/>
            <person name="Nguyen L."/>
            <person name="Nguyen N."/>
            <person name="Okwuonu G."/>
            <person name="Ongeri F."/>
            <person name="Pham C."/>
            <person name="Simmons D."/>
            <person name="Wilczek-Boney K."/>
            <person name="Hale W."/>
            <person name="Jakkamsetti A."/>
            <person name="Pham P."/>
            <person name="Ruth R."/>
            <person name="San Lucas F."/>
            <person name="Warren J."/>
            <person name="Zhang J."/>
            <person name="Zhao Z."/>
            <person name="Zhou C."/>
            <person name="Zhu D."/>
            <person name="Lee S."/>
            <person name="Bess C."/>
            <person name="Blankenburg K."/>
            <person name="Forbes L."/>
            <person name="Fu Q."/>
            <person name="Gubbala S."/>
            <person name="Hirani K."/>
            <person name="Jayaseelan J.C."/>
            <person name="Lara F."/>
            <person name="Munidasa M."/>
            <person name="Palculict T."/>
            <person name="Patil S."/>
            <person name="Pu L.-L."/>
            <person name="Saada N."/>
            <person name="Tang L."/>
            <person name="Weissenberger G."/>
            <person name="Zhu Y."/>
            <person name="Hemphill L."/>
            <person name="Shang Y."/>
            <person name="Youmans B."/>
            <person name="Ayvaz T."/>
            <person name="Ross M."/>
            <person name="Santibanez J."/>
            <person name="Aqrawi P."/>
            <person name="Gross S."/>
            <person name="Joshi V."/>
            <person name="Fowler G."/>
            <person name="Nazareth L."/>
            <person name="Reid J."/>
            <person name="Worley K."/>
            <person name="Petrosino J."/>
            <person name="Highlander S."/>
            <person name="Gibbs R."/>
        </authorList>
    </citation>
    <scope>NUCLEOTIDE SEQUENCE [LARGE SCALE GENOMIC DNA]</scope>
    <source>
        <strain evidence="1 2">DSM 10105</strain>
    </source>
</reference>
<dbReference type="AlphaFoldDB" id="E6K1T7"/>
<name>E6K1T7_PARDN</name>
<dbReference type="Proteomes" id="UP000004946">
    <property type="component" value="Chromosome"/>
</dbReference>
<evidence type="ECO:0000313" key="1">
    <source>
        <dbReference type="EMBL" id="EFT82725.1"/>
    </source>
</evidence>
<keyword evidence="2" id="KW-1185">Reference proteome</keyword>
<dbReference type="eggNOG" id="ENOG5031XUR">
    <property type="taxonomic scope" value="Bacteria"/>
</dbReference>
<proteinExistence type="predicted"/>
<organism evidence="1 2">
    <name type="scientific">Parascardovia denticolens DSM 10105 = JCM 12538</name>
    <dbReference type="NCBI Taxonomy" id="864564"/>
    <lineage>
        <taxon>Bacteria</taxon>
        <taxon>Bacillati</taxon>
        <taxon>Actinomycetota</taxon>
        <taxon>Actinomycetes</taxon>
        <taxon>Bifidobacteriales</taxon>
        <taxon>Bifidobacteriaceae</taxon>
        <taxon>Parascardovia</taxon>
    </lineage>
</organism>
<dbReference type="EMBL" id="AEON01000002">
    <property type="protein sequence ID" value="EFT82725.1"/>
    <property type="molecule type" value="Genomic_DNA"/>
</dbReference>
<accession>E6K1T7</accession>
<gene>
    <name evidence="1" type="ORF">HMPREF0620_1410</name>
</gene>
<sequence length="363" mass="41478">MVAVFSVNPQHEDEVRRAGGYVVFLRKDGSYAAVKTAGMAYQQPLWTRNGLYFADFKNDYFIGEKSRDVRRNDKALFQNLTLETPQKSVMGIFDMGFDTDTDNRLQLIPLSSSGETRVVYSGILSSAAYCGKNLWGIREEGANQDFAGSGYLDLRNYSDSRQKVLSYDVRKSGFVVQSMRGTACLSDSQFLTIISKNKNEYYINPYVLKWDIRTDKRTIYPIRYSNGEKLTISNTTVDYNEKAISDDGMLTVVMDASGKVVQVDMDTGIIRRQVMLTKLPKGLSDGDKLQYKYVLLPTDRYYCIMRIRYGQAGKRTPTRLYFVGKRTWKVERVLTLNEDLSRILKGQREPYVFNEGVAVNPRI</sequence>
<evidence type="ECO:0008006" key="3">
    <source>
        <dbReference type="Google" id="ProtNLM"/>
    </source>
</evidence>
<protein>
    <recommendedName>
        <fullName evidence="3">DUF5050 domain-containing protein</fullName>
    </recommendedName>
</protein>
<dbReference type="HOGENOM" id="CLU_660374_0_0_11"/>
<evidence type="ECO:0000313" key="2">
    <source>
        <dbReference type="Proteomes" id="UP000004946"/>
    </source>
</evidence>